<dbReference type="GO" id="GO:0015421">
    <property type="term" value="F:ABC-type oligopeptide transporter activity"/>
    <property type="evidence" value="ECO:0007669"/>
    <property type="project" value="TreeGrafter"/>
</dbReference>
<sequence length="264" mass="29231">MSFKIEARDIVVVVGANNSGKSTFVNVLSLLYDATSGQVLVGGENIKAIATLTQDHHLYPLSIKENIGLGNVDVVEDLDMIMEAAKKGRAERLIGKLASGIDTVLEPRTVQYGALVNEGEEDYGCFCRCLSITSFFFWFILGVFPSSRTFMWFNSNEVKLVAVDKPTLALDPEGELALFNNLRVAREGKTTLFITHGFGPLMKHADKIMRVVCMKEGKIVESGHHLQLMQLKGEYFKMYNIQAKAFKPIADSTESDEQKILSVG</sequence>
<evidence type="ECO:0000313" key="2">
    <source>
        <dbReference type="EMBL" id="KAK0421661.1"/>
    </source>
</evidence>
<dbReference type="InterPro" id="IPR027417">
    <property type="entry name" value="P-loop_NTPase"/>
</dbReference>
<dbReference type="PANTHER" id="PTHR43394:SF1">
    <property type="entry name" value="ATP-BINDING CASSETTE SUB-FAMILY B MEMBER 10, MITOCHONDRIAL"/>
    <property type="match status" value="1"/>
</dbReference>
<reference evidence="2" key="1">
    <citation type="submission" date="2023-06" db="EMBL/GenBank/DDBJ databases">
        <authorList>
            <consortium name="Lawrence Berkeley National Laboratory"/>
            <person name="Ahrendt S."/>
            <person name="Sahu N."/>
            <person name="Indic B."/>
            <person name="Wong-Bajracharya J."/>
            <person name="Merenyi Z."/>
            <person name="Ke H.-M."/>
            <person name="Monk M."/>
            <person name="Kocsube S."/>
            <person name="Drula E."/>
            <person name="Lipzen A."/>
            <person name="Balint B."/>
            <person name="Henrissat B."/>
            <person name="Andreopoulos B."/>
            <person name="Martin F.M."/>
            <person name="Harder C.B."/>
            <person name="Rigling D."/>
            <person name="Ford K.L."/>
            <person name="Foster G.D."/>
            <person name="Pangilinan J."/>
            <person name="Papanicolaou A."/>
            <person name="Barry K."/>
            <person name="LaButti K."/>
            <person name="Viragh M."/>
            <person name="Koriabine M."/>
            <person name="Yan M."/>
            <person name="Riley R."/>
            <person name="Champramary S."/>
            <person name="Plett K.L."/>
            <person name="Tsai I.J."/>
            <person name="Slot J."/>
            <person name="Sipos G."/>
            <person name="Plett J."/>
            <person name="Nagy L.G."/>
            <person name="Grigoriev I.V."/>
        </authorList>
    </citation>
    <scope>NUCLEOTIDE SEQUENCE</scope>
    <source>
        <strain evidence="2">FPL87.14</strain>
    </source>
</reference>
<dbReference type="Gene3D" id="3.40.50.300">
    <property type="entry name" value="P-loop containing nucleotide triphosphate hydrolases"/>
    <property type="match status" value="1"/>
</dbReference>
<dbReference type="InterPro" id="IPR003439">
    <property type="entry name" value="ABC_transporter-like_ATP-bd"/>
</dbReference>
<dbReference type="PROSITE" id="PS50893">
    <property type="entry name" value="ABC_TRANSPORTER_2"/>
    <property type="match status" value="1"/>
</dbReference>
<dbReference type="EMBL" id="JAUEPT010000384">
    <property type="protein sequence ID" value="KAK0421661.1"/>
    <property type="molecule type" value="Genomic_DNA"/>
</dbReference>
<comment type="caution">
    <text evidence="2">The sequence shown here is derived from an EMBL/GenBank/DDBJ whole genome shotgun (WGS) entry which is preliminary data.</text>
</comment>
<dbReference type="Pfam" id="PF00005">
    <property type="entry name" value="ABC_tran"/>
    <property type="match status" value="1"/>
</dbReference>
<evidence type="ECO:0000259" key="1">
    <source>
        <dbReference type="PROSITE" id="PS50893"/>
    </source>
</evidence>
<dbReference type="GO" id="GO:0016887">
    <property type="term" value="F:ATP hydrolysis activity"/>
    <property type="evidence" value="ECO:0007669"/>
    <property type="project" value="InterPro"/>
</dbReference>
<dbReference type="AlphaFoldDB" id="A0AA39IDP8"/>
<dbReference type="InterPro" id="IPR039421">
    <property type="entry name" value="Type_1_exporter"/>
</dbReference>
<organism evidence="2 3">
    <name type="scientific">Armillaria borealis</name>
    <dbReference type="NCBI Taxonomy" id="47425"/>
    <lineage>
        <taxon>Eukaryota</taxon>
        <taxon>Fungi</taxon>
        <taxon>Dikarya</taxon>
        <taxon>Basidiomycota</taxon>
        <taxon>Agaricomycotina</taxon>
        <taxon>Agaricomycetes</taxon>
        <taxon>Agaricomycetidae</taxon>
        <taxon>Agaricales</taxon>
        <taxon>Marasmiineae</taxon>
        <taxon>Physalacriaceae</taxon>
        <taxon>Armillaria</taxon>
    </lineage>
</organism>
<keyword evidence="2" id="KW-0378">Hydrolase</keyword>
<proteinExistence type="predicted"/>
<dbReference type="PANTHER" id="PTHR43394">
    <property type="entry name" value="ATP-DEPENDENT PERMEASE MDL1, MITOCHONDRIAL"/>
    <property type="match status" value="1"/>
</dbReference>
<dbReference type="SUPFAM" id="SSF52540">
    <property type="entry name" value="P-loop containing nucleoside triphosphate hydrolases"/>
    <property type="match status" value="1"/>
</dbReference>
<keyword evidence="3" id="KW-1185">Reference proteome</keyword>
<gene>
    <name evidence="2" type="ORF">EV421DRAFT_1725320</name>
</gene>
<dbReference type="GO" id="GO:0005524">
    <property type="term" value="F:ATP binding"/>
    <property type="evidence" value="ECO:0007669"/>
    <property type="project" value="InterPro"/>
</dbReference>
<dbReference type="Proteomes" id="UP001175226">
    <property type="component" value="Unassembled WGS sequence"/>
</dbReference>
<feature type="domain" description="ABC transporter" evidence="1">
    <location>
        <begin position="1"/>
        <end position="241"/>
    </location>
</feature>
<name>A0AA39IDP8_9AGAR</name>
<accession>A0AA39IDP8</accession>
<evidence type="ECO:0000313" key="3">
    <source>
        <dbReference type="Proteomes" id="UP001175226"/>
    </source>
</evidence>
<protein>
    <submittedName>
        <fullName evidence="2">P-loop containing nucleoside triphosphate hydrolase protein</fullName>
    </submittedName>
</protein>